<dbReference type="RefSeq" id="XP_068370731.1">
    <property type="nucleotide sequence ID" value="XM_068489750.1"/>
</dbReference>
<dbReference type="EMBL" id="MLAK01000001">
    <property type="protein sequence ID" value="OHT17595.1"/>
    <property type="molecule type" value="Genomic_DNA"/>
</dbReference>
<feature type="coiled-coil region" evidence="1">
    <location>
        <begin position="366"/>
        <end position="442"/>
    </location>
</feature>
<sequence>MLDIPDPPSSQPIDFPDDSKGKLSINPQNNRTFCFHSNKVFLFSENLYYFQSANKLSWKKVNILPFLPRRGQSITSTASGLAFFGGSENTALFNDLWIFHATEWFYVTTEIPARFNHAAASDSEGHLVIYGGQGLDQKIFNDLYVIDIATQETRKVEIPNLPAMINHSLTLLDDGRLFLFGGELVPTPTGRDIKYVARIIDVNNNTMEVIDTPFENNNIQQPHYSALIYGMVFIFGVPSQSIWMFNLTNNIWIPLSLPPVESQRVFPAFLFISDVFSENKCLHIVDEKLDKLFTIPIFTKPPPADLNNDSQYITFLKKNLLDGCKVFENYQVPSGTTQRLTENRNAIIPKLARVIPGDGPKRIFMYQDQINLIKELEIQARNVETLMKSVGKNLGQAEVKKVEKNVNPNCIHETITKINELRKNSQNELSKLEDEADSLSKQIEIVTFMAMNPIHEQPTQKSVAFPPNCIKLIQKSKQLANEIQFEQFRLEEEKKKRDTTNFLKKSKILNIRDQLWSLGQSENQLNEQLINVQTKYFETIRELTKWRNSELTYQDRNDRMNAERYVRLPVEQNEMAQALDELKKLKQSVDLTVKDLDPKEQLKSEGSFVSKLNAIKENMNNIQQWAETSKKWIEVGSMKSMPSQHSHLNRKKAMSIKKRGTVFIPNEFITSFSESIGNTDKFLGDLQKILKKIQADVNNIM</sequence>
<dbReference type="OrthoDB" id="9973021at2759"/>
<evidence type="ECO:0000313" key="4">
    <source>
        <dbReference type="Proteomes" id="UP000179807"/>
    </source>
</evidence>
<gene>
    <name evidence="3" type="ORF">TRFO_00851</name>
</gene>
<evidence type="ECO:0000256" key="2">
    <source>
        <dbReference type="SAM" id="MobiDB-lite"/>
    </source>
</evidence>
<dbReference type="VEuPathDB" id="TrichDB:TRFO_00851"/>
<dbReference type="GeneID" id="94824454"/>
<evidence type="ECO:0000256" key="1">
    <source>
        <dbReference type="SAM" id="Coils"/>
    </source>
</evidence>
<dbReference type="Pfam" id="PF24681">
    <property type="entry name" value="Kelch_KLHDC2_KLHL20_DRC7"/>
    <property type="match status" value="1"/>
</dbReference>
<evidence type="ECO:0008006" key="5">
    <source>
        <dbReference type="Google" id="ProtNLM"/>
    </source>
</evidence>
<dbReference type="AlphaFoldDB" id="A0A1J4L2B8"/>
<protein>
    <recommendedName>
        <fullName evidence="5">Kelch motif family protein</fullName>
    </recommendedName>
</protein>
<proteinExistence type="predicted"/>
<feature type="region of interest" description="Disordered" evidence="2">
    <location>
        <begin position="1"/>
        <end position="20"/>
    </location>
</feature>
<reference evidence="3" key="1">
    <citation type="submission" date="2016-10" db="EMBL/GenBank/DDBJ databases">
        <authorList>
            <person name="Benchimol M."/>
            <person name="Almeida L.G."/>
            <person name="Vasconcelos A.T."/>
            <person name="Perreira-Neves A."/>
            <person name="Rosa I.A."/>
            <person name="Tasca T."/>
            <person name="Bogo M.R."/>
            <person name="de Souza W."/>
        </authorList>
    </citation>
    <scope>NUCLEOTIDE SEQUENCE [LARGE SCALE GENOMIC DNA]</scope>
    <source>
        <strain evidence="3">K</strain>
    </source>
</reference>
<keyword evidence="4" id="KW-1185">Reference proteome</keyword>
<dbReference type="InterPro" id="IPR015915">
    <property type="entry name" value="Kelch-typ_b-propeller"/>
</dbReference>
<evidence type="ECO:0000313" key="3">
    <source>
        <dbReference type="EMBL" id="OHT17595.1"/>
    </source>
</evidence>
<feature type="compositionally biased region" description="Pro residues" evidence="2">
    <location>
        <begin position="1"/>
        <end position="10"/>
    </location>
</feature>
<name>A0A1J4L2B8_9EUKA</name>
<keyword evidence="1" id="KW-0175">Coiled coil</keyword>
<dbReference type="PANTHER" id="PTHR23244">
    <property type="entry name" value="KELCH REPEAT DOMAIN"/>
    <property type="match status" value="1"/>
</dbReference>
<dbReference type="Gene3D" id="2.120.10.80">
    <property type="entry name" value="Kelch-type beta propeller"/>
    <property type="match status" value="1"/>
</dbReference>
<dbReference type="Proteomes" id="UP000179807">
    <property type="component" value="Unassembled WGS sequence"/>
</dbReference>
<dbReference type="SUPFAM" id="SSF117281">
    <property type="entry name" value="Kelch motif"/>
    <property type="match status" value="1"/>
</dbReference>
<organism evidence="3 4">
    <name type="scientific">Tritrichomonas foetus</name>
    <dbReference type="NCBI Taxonomy" id="1144522"/>
    <lineage>
        <taxon>Eukaryota</taxon>
        <taxon>Metamonada</taxon>
        <taxon>Parabasalia</taxon>
        <taxon>Tritrichomonadida</taxon>
        <taxon>Tritrichomonadidae</taxon>
        <taxon>Tritrichomonas</taxon>
    </lineage>
</organism>
<comment type="caution">
    <text evidence="3">The sequence shown here is derived from an EMBL/GenBank/DDBJ whole genome shotgun (WGS) entry which is preliminary data.</text>
</comment>
<accession>A0A1J4L2B8</accession>